<dbReference type="RefSeq" id="WP_078709487.1">
    <property type="nucleotide sequence ID" value="NZ_FUXL01000012.1"/>
</dbReference>
<dbReference type="NCBIfam" id="NF047352">
    <property type="entry name" value="P_loop_sacsin"/>
    <property type="match status" value="1"/>
</dbReference>
<dbReference type="InterPro" id="IPR052957">
    <property type="entry name" value="Auxin_embryo_med"/>
</dbReference>
<proteinExistence type="predicted"/>
<gene>
    <name evidence="2" type="ORF">SAMN05428963_112108</name>
</gene>
<dbReference type="STRING" id="1365950.SAMN05428963_112108"/>
<evidence type="ECO:0000313" key="2">
    <source>
        <dbReference type="EMBL" id="SKA30042.1"/>
    </source>
</evidence>
<dbReference type="Pfam" id="PF25794">
    <property type="entry name" value="SACS"/>
    <property type="match status" value="1"/>
</dbReference>
<accession>A0A1T4SPC9</accession>
<dbReference type="EMBL" id="FUXL01000012">
    <property type="protein sequence ID" value="SKA30042.1"/>
    <property type="molecule type" value="Genomic_DNA"/>
</dbReference>
<evidence type="ECO:0000259" key="1">
    <source>
        <dbReference type="Pfam" id="PF25794"/>
    </source>
</evidence>
<dbReference type="PANTHER" id="PTHR32387">
    <property type="entry name" value="WU:FJ29H11"/>
    <property type="match status" value="1"/>
</dbReference>
<dbReference type="PANTHER" id="PTHR32387:SF0">
    <property type="entry name" value="PROTEIN NO VEIN"/>
    <property type="match status" value="1"/>
</dbReference>
<dbReference type="SUPFAM" id="SSF55874">
    <property type="entry name" value="ATPase domain of HSP90 chaperone/DNA topoisomerase II/histidine kinase"/>
    <property type="match status" value="1"/>
</dbReference>
<evidence type="ECO:0000313" key="3">
    <source>
        <dbReference type="Proteomes" id="UP000190135"/>
    </source>
</evidence>
<feature type="domain" description="Sacsin/Nov" evidence="1">
    <location>
        <begin position="46"/>
        <end position="133"/>
    </location>
</feature>
<reference evidence="3" key="1">
    <citation type="submission" date="2017-02" db="EMBL/GenBank/DDBJ databases">
        <authorList>
            <person name="Varghese N."/>
            <person name="Submissions S."/>
        </authorList>
    </citation>
    <scope>NUCLEOTIDE SEQUENCE [LARGE SCALE GENOMIC DNA]</scope>
    <source>
        <strain evidence="3">USBA 369</strain>
    </source>
</reference>
<dbReference type="Proteomes" id="UP000190135">
    <property type="component" value="Unassembled WGS sequence"/>
</dbReference>
<dbReference type="InterPro" id="IPR058210">
    <property type="entry name" value="SACS/Nov_dom"/>
</dbReference>
<dbReference type="AlphaFoldDB" id="A0A1T4SPC9"/>
<name>A0A1T4SPC9_9HYPH</name>
<keyword evidence="3" id="KW-1185">Reference proteome</keyword>
<dbReference type="OrthoDB" id="9802640at2"/>
<organism evidence="2 3">
    <name type="scientific">Consotaella salsifontis</name>
    <dbReference type="NCBI Taxonomy" id="1365950"/>
    <lineage>
        <taxon>Bacteria</taxon>
        <taxon>Pseudomonadati</taxon>
        <taxon>Pseudomonadota</taxon>
        <taxon>Alphaproteobacteria</taxon>
        <taxon>Hyphomicrobiales</taxon>
        <taxon>Aurantimonadaceae</taxon>
        <taxon>Consotaella</taxon>
    </lineage>
</organism>
<sequence length="514" mass="57673">MTTGTSQRTAQSSAFLDDLIEKRRKLIDALDANKGEVNLDIFEDFYPDRAHFVYELLQNAEDAGATQVTFTLTRDRLVCEHDGRRTFTEADVSAITGIHNSTKDKTQDRIGKFGVGFKSVFVYTQSPTVRSGQFSFRIVELILPEPVAPDPSIGSRTRFEFPFDNPGKPPKEAYAEIAAGLNDLDETTLLFLSNLQAIKWRIGDSESGEVFRRMHTESHFEIIKQSGNRTTSSSHFLKFDQAVPGLGTHRVAVAFPLDFLAGVRQFDGSKPLSEQMRIVPAKQGRVAVFFIAAKETSGLLFHLHGPFVPELSRASIKETKANEPLFEQLAMLCAQSLHKIRDLGLLTPEFLAILPNPEDQIPPRYQPIRSSIIEEMKSANLTPTHERGHAAAKRLIQAKASLKSLLSNEDIEFLVEYEDDPPLWAIGVTQKNSRIDNFLSGLEIQEWGIDEFLGALGEGANTGTRYIRVAPYVVNGPDQDFMWWLKQKPPEWLQQFYALLHDETVQSAYTGLET</sequence>
<protein>
    <recommendedName>
        <fullName evidence="1">Sacsin/Nov domain-containing protein</fullName>
    </recommendedName>
</protein>
<dbReference type="Gene3D" id="3.30.565.10">
    <property type="entry name" value="Histidine kinase-like ATPase, C-terminal domain"/>
    <property type="match status" value="1"/>
</dbReference>
<dbReference type="InterPro" id="IPR036890">
    <property type="entry name" value="HATPase_C_sf"/>
</dbReference>